<dbReference type="InterPro" id="IPR029132">
    <property type="entry name" value="CBAH/NAAA_C"/>
</dbReference>
<keyword evidence="3" id="KW-0732">Signal</keyword>
<dbReference type="Proteomes" id="UP000315947">
    <property type="component" value="Chromosome"/>
</dbReference>
<evidence type="ECO:0000256" key="2">
    <source>
        <dbReference type="ARBA" id="ARBA00022801"/>
    </source>
</evidence>
<evidence type="ECO:0000256" key="3">
    <source>
        <dbReference type="SAM" id="SignalP"/>
    </source>
</evidence>
<dbReference type="RefSeq" id="WP_144048208.1">
    <property type="nucleotide sequence ID" value="NZ_CP041614.1"/>
</dbReference>
<name>A0ABX5X647_9GAMM</name>
<sequence>MNKLWTTLLVTATTFTGLTIAADSVACTRMLWNTDSNAPIMVGRNEDYYSASNPTLVMTPRGIKRVGTSEVEPLSGVAHWVSKYGSLVVYANNRFPMDGMNEKGLTARTLYFNQGEIDQLVSDNDQSLQLDGDHWVSYILDNFATVNDAVKAIKERVHLVAVKGGYSYSATPKHLSIADSTGDSAIIEIQEGQVKVFHGEEYRVMTNPPNYQSHLKDVATQTQLNPNSESFPSTWSADDRFLKADYWLKHFPKMHDKDANAAYGFMYQALGNTAFVPGMALPPEDALAGKAILKELSHPEESYGVSTYFQSISDLTNKVYRFKSLIAPSDVYLDLKKIDFASLAQVKVIYRIDEYAQQGFTGNLMSHFTPITGDIYQQQIR</sequence>
<dbReference type="Pfam" id="PF02275">
    <property type="entry name" value="CBAH"/>
    <property type="match status" value="1"/>
</dbReference>
<dbReference type="EMBL" id="CP041614">
    <property type="protein sequence ID" value="QDO85897.1"/>
    <property type="molecule type" value="Genomic_DNA"/>
</dbReference>
<evidence type="ECO:0000313" key="5">
    <source>
        <dbReference type="EMBL" id="QDO85897.1"/>
    </source>
</evidence>
<organism evidence="5 6">
    <name type="scientific">Shewanella psychropiezotolerans</name>
    <dbReference type="NCBI Taxonomy" id="2593655"/>
    <lineage>
        <taxon>Bacteria</taxon>
        <taxon>Pseudomonadati</taxon>
        <taxon>Pseudomonadota</taxon>
        <taxon>Gammaproteobacteria</taxon>
        <taxon>Alteromonadales</taxon>
        <taxon>Shewanellaceae</taxon>
        <taxon>Shewanella</taxon>
    </lineage>
</organism>
<accession>A0ABX5X647</accession>
<evidence type="ECO:0000259" key="4">
    <source>
        <dbReference type="Pfam" id="PF02275"/>
    </source>
</evidence>
<evidence type="ECO:0000256" key="1">
    <source>
        <dbReference type="ARBA" id="ARBA00006625"/>
    </source>
</evidence>
<dbReference type="PANTHER" id="PTHR35527">
    <property type="entry name" value="CHOLOYLGLYCINE HYDROLASE"/>
    <property type="match status" value="1"/>
</dbReference>
<proteinExistence type="inferred from homology"/>
<dbReference type="InterPro" id="IPR029055">
    <property type="entry name" value="Ntn_hydrolases_N"/>
</dbReference>
<gene>
    <name evidence="5" type="ORF">FM037_24845</name>
</gene>
<dbReference type="Gene3D" id="3.60.60.10">
    <property type="entry name" value="Penicillin V Acylase, Chain A"/>
    <property type="match status" value="1"/>
</dbReference>
<keyword evidence="6" id="KW-1185">Reference proteome</keyword>
<reference evidence="5 6" key="1">
    <citation type="submission" date="2019-07" db="EMBL/GenBank/DDBJ databases">
        <title>Shewanella sp. YLB-06 whole genomic sequence.</title>
        <authorList>
            <person name="Yu L."/>
        </authorList>
    </citation>
    <scope>NUCLEOTIDE SEQUENCE [LARGE SCALE GENOMIC DNA]</scope>
    <source>
        <strain evidence="5 6">YLB-06</strain>
    </source>
</reference>
<feature type="chain" id="PRO_5047426986" evidence="3">
    <location>
        <begin position="22"/>
        <end position="381"/>
    </location>
</feature>
<dbReference type="GO" id="GO:0016787">
    <property type="term" value="F:hydrolase activity"/>
    <property type="evidence" value="ECO:0007669"/>
    <property type="project" value="UniProtKB-KW"/>
</dbReference>
<feature type="domain" description="Choloylglycine hydrolase/NAAA C-terminal" evidence="4">
    <location>
        <begin position="27"/>
        <end position="283"/>
    </location>
</feature>
<dbReference type="InterPro" id="IPR052193">
    <property type="entry name" value="Peptidase_C59"/>
</dbReference>
<dbReference type="PANTHER" id="PTHR35527:SF2">
    <property type="entry name" value="HYDROLASE"/>
    <property type="match status" value="1"/>
</dbReference>
<comment type="similarity">
    <text evidence="1">Belongs to the peptidase C59 family.</text>
</comment>
<keyword evidence="2 5" id="KW-0378">Hydrolase</keyword>
<protein>
    <submittedName>
        <fullName evidence="5">Linear amide C-N hydrolase</fullName>
    </submittedName>
</protein>
<evidence type="ECO:0000313" key="6">
    <source>
        <dbReference type="Proteomes" id="UP000315947"/>
    </source>
</evidence>
<dbReference type="SUPFAM" id="SSF56235">
    <property type="entry name" value="N-terminal nucleophile aminohydrolases (Ntn hydrolases)"/>
    <property type="match status" value="1"/>
</dbReference>
<feature type="signal peptide" evidence="3">
    <location>
        <begin position="1"/>
        <end position="21"/>
    </location>
</feature>